<reference evidence="4 5" key="1">
    <citation type="submission" date="2014-10" db="EMBL/GenBank/DDBJ databases">
        <title>Genome sequence of Erwinia typographi M043b.</title>
        <authorList>
            <person name="Chan K.-G."/>
            <person name="Tan W.-S."/>
        </authorList>
    </citation>
    <scope>NUCLEOTIDE SEQUENCE [LARGE SCALE GENOMIC DNA]</scope>
    <source>
        <strain evidence="4 5">M043b</strain>
    </source>
</reference>
<evidence type="ECO:0000256" key="2">
    <source>
        <dbReference type="SAM" id="SignalP"/>
    </source>
</evidence>
<keyword evidence="5" id="KW-1185">Reference proteome</keyword>
<keyword evidence="2" id="KW-0732">Signal</keyword>
<dbReference type="STRING" id="371042.NG99_08275"/>
<dbReference type="EMBL" id="JRUQ01000027">
    <property type="protein sequence ID" value="KGT94599.1"/>
    <property type="molecule type" value="Genomic_DNA"/>
</dbReference>
<evidence type="ECO:0000256" key="1">
    <source>
        <dbReference type="ARBA" id="ARBA00038473"/>
    </source>
</evidence>
<dbReference type="InterPro" id="IPR051478">
    <property type="entry name" value="Beta-lactamase-like_AB/R"/>
</dbReference>
<feature type="domain" description="Beta-lactamase-related" evidence="3">
    <location>
        <begin position="52"/>
        <end position="372"/>
    </location>
</feature>
<evidence type="ECO:0000313" key="5">
    <source>
        <dbReference type="Proteomes" id="UP000030351"/>
    </source>
</evidence>
<comment type="caution">
    <text evidence="4">The sequence shown here is derived from an EMBL/GenBank/DDBJ whole genome shotgun (WGS) entry which is preliminary data.</text>
</comment>
<dbReference type="SUPFAM" id="SSF56601">
    <property type="entry name" value="beta-lactamase/transpeptidase-like"/>
    <property type="match status" value="1"/>
</dbReference>
<organism evidence="4 5">
    <name type="scientific">Erwinia typographi</name>
    <dbReference type="NCBI Taxonomy" id="371042"/>
    <lineage>
        <taxon>Bacteria</taxon>
        <taxon>Pseudomonadati</taxon>
        <taxon>Pseudomonadota</taxon>
        <taxon>Gammaproteobacteria</taxon>
        <taxon>Enterobacterales</taxon>
        <taxon>Erwiniaceae</taxon>
        <taxon>Erwinia</taxon>
    </lineage>
</organism>
<proteinExistence type="inferred from homology"/>
<evidence type="ECO:0000313" key="4">
    <source>
        <dbReference type="EMBL" id="KGT94599.1"/>
    </source>
</evidence>
<name>A0A0A3ZA03_9GAMM</name>
<evidence type="ECO:0000259" key="3">
    <source>
        <dbReference type="Pfam" id="PF00144"/>
    </source>
</evidence>
<feature type="chain" id="PRO_5002017652" evidence="2">
    <location>
        <begin position="37"/>
        <end position="406"/>
    </location>
</feature>
<dbReference type="eggNOG" id="COG1680">
    <property type="taxonomic scope" value="Bacteria"/>
</dbReference>
<dbReference type="AlphaFoldDB" id="A0A0A3ZA03"/>
<protein>
    <submittedName>
        <fullName evidence="4">Beta-lactam-binding protein</fullName>
    </submittedName>
</protein>
<dbReference type="Pfam" id="PF00144">
    <property type="entry name" value="Beta-lactamase"/>
    <property type="match status" value="1"/>
</dbReference>
<dbReference type="Gene3D" id="3.40.710.10">
    <property type="entry name" value="DD-peptidase/beta-lactamase superfamily"/>
    <property type="match status" value="1"/>
</dbReference>
<gene>
    <name evidence="4" type="ORF">NG99_08275</name>
</gene>
<sequence>MRNILRPTQMDDRPLKPFFHRLLALLVAALPLSGMAAKTAPDPLLASQIVDRYAQNIYYNTKATGMAMVAIDANQRVFASQGAIRPGSRIRPQKDSVIRIASLTKLLTSELLVKLSEQGVVRLEDPLSKYAPSGSSVPSYAGQTIRLINLATHTSGLPREQPGGKPHRPVFVWPTNAQRWNWLESAHLKAAPGTQAAYSNLAFDLLGDALSRASGVPYPALLQREITRPLGMKDTTFTPSPDQCGRLMVAEKGASPCMNTLAAIGSGGIYSTPDDMGRWMQQFLSSDVYARTPQADRIQTMIYQRDQLTKVNGMDVPGKASALGMGWVYMAPEGGRPGIIQKTGGGGGFITYMAMVPQYSVGVFIVVTRSSQTHFTAMSDGVNNLLTELIGNTPDSAQLAASIMSN</sequence>
<dbReference type="PANTHER" id="PTHR22935:SF95">
    <property type="entry name" value="BETA-LACTAMASE-LIKE 1-RELATED"/>
    <property type="match status" value="1"/>
</dbReference>
<dbReference type="PANTHER" id="PTHR22935">
    <property type="entry name" value="PENICILLIN-BINDING PROTEIN"/>
    <property type="match status" value="1"/>
</dbReference>
<feature type="signal peptide" evidence="2">
    <location>
        <begin position="1"/>
        <end position="36"/>
    </location>
</feature>
<accession>A0A0A3ZA03</accession>
<comment type="similarity">
    <text evidence="1">Belongs to the beta-lactamase family.</text>
</comment>
<dbReference type="InterPro" id="IPR001466">
    <property type="entry name" value="Beta-lactam-related"/>
</dbReference>
<dbReference type="InterPro" id="IPR012338">
    <property type="entry name" value="Beta-lactam/transpept-like"/>
</dbReference>
<dbReference type="Proteomes" id="UP000030351">
    <property type="component" value="Unassembled WGS sequence"/>
</dbReference>
<dbReference type="NCBIfam" id="NF007943">
    <property type="entry name" value="PRK10662.1"/>
    <property type="match status" value="1"/>
</dbReference>